<dbReference type="Proteomes" id="UP000029995">
    <property type="component" value="Unassembled WGS sequence"/>
</dbReference>
<feature type="domain" description="Thioredoxin" evidence="6">
    <location>
        <begin position="36"/>
        <end position="174"/>
    </location>
</feature>
<sequence>MRRLLFLLPLLLLVALAVGVGTRLLSGSDPQALPSALIDKPLPAFDLAALPGRSDGLSTGDFGSRPMLLNVFASWCVPCLAEHPVITKLGREDGIPVVAINYKDKPEDALAWLKRNGDPYRRIGADADGRTAIDLGVYGVPETFVIDKAGRIRYRHPGPLTPDIVDREIRPLLAELAK</sequence>
<accession>A0A0A0CU74</accession>
<keyword evidence="3" id="KW-0201">Cytochrome c-type biogenesis</keyword>
<reference evidence="7 8" key="1">
    <citation type="submission" date="2014-01" db="EMBL/GenBank/DDBJ databases">
        <title>Genome sequence determination for a cystic fibrosis isolate, Inquilinus limosus.</title>
        <authorList>
            <person name="Pino M."/>
            <person name="Di Conza J."/>
            <person name="Gutkind G."/>
        </authorList>
    </citation>
    <scope>NUCLEOTIDE SEQUENCE [LARGE SCALE GENOMIC DNA]</scope>
    <source>
        <strain evidence="7 8">MP06</strain>
    </source>
</reference>
<dbReference type="GO" id="GO:0017004">
    <property type="term" value="P:cytochrome complex assembly"/>
    <property type="evidence" value="ECO:0007669"/>
    <property type="project" value="UniProtKB-KW"/>
</dbReference>
<comment type="subcellular location">
    <subcellularLocation>
        <location evidence="1">Cell envelope</location>
    </subcellularLocation>
</comment>
<dbReference type="InterPro" id="IPR017937">
    <property type="entry name" value="Thioredoxin_CS"/>
</dbReference>
<keyword evidence="5" id="KW-0676">Redox-active center</keyword>
<dbReference type="InterPro" id="IPR013766">
    <property type="entry name" value="Thioredoxin_domain"/>
</dbReference>
<dbReference type="EMBL" id="JANX01001132">
    <property type="protein sequence ID" value="KGM30016.1"/>
    <property type="molecule type" value="Genomic_DNA"/>
</dbReference>
<evidence type="ECO:0000259" key="6">
    <source>
        <dbReference type="PROSITE" id="PS51352"/>
    </source>
</evidence>
<evidence type="ECO:0000313" key="7">
    <source>
        <dbReference type="EMBL" id="KGM30016.1"/>
    </source>
</evidence>
<dbReference type="OrthoDB" id="9799347at2"/>
<dbReference type="InterPro" id="IPR036249">
    <property type="entry name" value="Thioredoxin-like_sf"/>
</dbReference>
<evidence type="ECO:0000256" key="2">
    <source>
        <dbReference type="ARBA" id="ARBA00007758"/>
    </source>
</evidence>
<evidence type="ECO:0000256" key="1">
    <source>
        <dbReference type="ARBA" id="ARBA00004196"/>
    </source>
</evidence>
<dbReference type="InterPro" id="IPR013740">
    <property type="entry name" value="Redoxin"/>
</dbReference>
<organism evidence="7 8">
    <name type="scientific">Inquilinus limosus MP06</name>
    <dbReference type="NCBI Taxonomy" id="1398085"/>
    <lineage>
        <taxon>Bacteria</taxon>
        <taxon>Pseudomonadati</taxon>
        <taxon>Pseudomonadota</taxon>
        <taxon>Alphaproteobacteria</taxon>
        <taxon>Rhodospirillales</taxon>
        <taxon>Rhodospirillaceae</taxon>
        <taxon>Inquilinus</taxon>
    </lineage>
</organism>
<evidence type="ECO:0000313" key="8">
    <source>
        <dbReference type="Proteomes" id="UP000029995"/>
    </source>
</evidence>
<proteinExistence type="inferred from homology"/>
<name>A0A0A0CU74_9PROT</name>
<evidence type="ECO:0000256" key="5">
    <source>
        <dbReference type="ARBA" id="ARBA00023284"/>
    </source>
</evidence>
<dbReference type="SUPFAM" id="SSF52833">
    <property type="entry name" value="Thioredoxin-like"/>
    <property type="match status" value="1"/>
</dbReference>
<dbReference type="GO" id="GO:0015036">
    <property type="term" value="F:disulfide oxidoreductase activity"/>
    <property type="evidence" value="ECO:0007669"/>
    <property type="project" value="InterPro"/>
</dbReference>
<gene>
    <name evidence="7" type="ORF">P409_35605</name>
</gene>
<dbReference type="InterPro" id="IPR004799">
    <property type="entry name" value="Periplasmic_diS_OxRdtase_DsbE"/>
</dbReference>
<dbReference type="PANTHER" id="PTHR42852:SF6">
    <property type="entry name" value="THIOL:DISULFIDE INTERCHANGE PROTEIN DSBE"/>
    <property type="match status" value="1"/>
</dbReference>
<dbReference type="PROSITE" id="PS51352">
    <property type="entry name" value="THIOREDOXIN_2"/>
    <property type="match status" value="1"/>
</dbReference>
<dbReference type="CDD" id="cd03010">
    <property type="entry name" value="TlpA_like_DsbE"/>
    <property type="match status" value="1"/>
</dbReference>
<comment type="caution">
    <text evidence="7">The sequence shown here is derived from an EMBL/GenBank/DDBJ whole genome shotgun (WGS) entry which is preliminary data.</text>
</comment>
<dbReference type="Pfam" id="PF08534">
    <property type="entry name" value="Redoxin"/>
    <property type="match status" value="1"/>
</dbReference>
<dbReference type="PANTHER" id="PTHR42852">
    <property type="entry name" value="THIOL:DISULFIDE INTERCHANGE PROTEIN DSBE"/>
    <property type="match status" value="1"/>
</dbReference>
<comment type="similarity">
    <text evidence="2">Belongs to the thioredoxin family. DsbE subfamily.</text>
</comment>
<dbReference type="InterPro" id="IPR050553">
    <property type="entry name" value="Thioredoxin_ResA/DsbE_sf"/>
</dbReference>
<dbReference type="GO" id="GO:0030288">
    <property type="term" value="C:outer membrane-bounded periplasmic space"/>
    <property type="evidence" value="ECO:0007669"/>
    <property type="project" value="InterPro"/>
</dbReference>
<dbReference type="AlphaFoldDB" id="A0A0A0CU74"/>
<protein>
    <recommendedName>
        <fullName evidence="6">Thioredoxin domain-containing protein</fullName>
    </recommendedName>
</protein>
<keyword evidence="4" id="KW-1015">Disulfide bond</keyword>
<dbReference type="NCBIfam" id="TIGR00385">
    <property type="entry name" value="dsbE"/>
    <property type="match status" value="1"/>
</dbReference>
<evidence type="ECO:0000256" key="4">
    <source>
        <dbReference type="ARBA" id="ARBA00023157"/>
    </source>
</evidence>
<dbReference type="PROSITE" id="PS00194">
    <property type="entry name" value="THIOREDOXIN_1"/>
    <property type="match status" value="1"/>
</dbReference>
<evidence type="ECO:0000256" key="3">
    <source>
        <dbReference type="ARBA" id="ARBA00022748"/>
    </source>
</evidence>
<dbReference type="Gene3D" id="3.40.30.10">
    <property type="entry name" value="Glutaredoxin"/>
    <property type="match status" value="1"/>
</dbReference>